<dbReference type="HOGENOM" id="CLU_1645751_0_0_1"/>
<dbReference type="VEuPathDB" id="VectorBase:PHUM193990"/>
<organism>
    <name type="scientific">Pediculus humanus subsp. corporis</name>
    <name type="common">Body louse</name>
    <dbReference type="NCBI Taxonomy" id="121224"/>
    <lineage>
        <taxon>Eukaryota</taxon>
        <taxon>Metazoa</taxon>
        <taxon>Ecdysozoa</taxon>
        <taxon>Arthropoda</taxon>
        <taxon>Hexapoda</taxon>
        <taxon>Insecta</taxon>
        <taxon>Pterygota</taxon>
        <taxon>Neoptera</taxon>
        <taxon>Paraneoptera</taxon>
        <taxon>Psocodea</taxon>
        <taxon>Troctomorpha</taxon>
        <taxon>Phthiraptera</taxon>
        <taxon>Anoplura</taxon>
        <taxon>Pediculidae</taxon>
        <taxon>Pediculus</taxon>
    </lineage>
</organism>
<evidence type="ECO:0000313" key="2">
    <source>
        <dbReference type="EnsemblMetazoa" id="PHUM193990-PA"/>
    </source>
</evidence>
<dbReference type="EMBL" id="AAZO01002251">
    <property type="status" value="NOT_ANNOTATED_CDS"/>
    <property type="molecule type" value="Genomic_DNA"/>
</dbReference>
<dbReference type="AlphaFoldDB" id="E0VGW5"/>
<dbReference type="GeneID" id="8240281"/>
<dbReference type="EMBL" id="DS235152">
    <property type="protein sequence ID" value="EEB12621.1"/>
    <property type="molecule type" value="Genomic_DNA"/>
</dbReference>
<evidence type="ECO:0000313" key="1">
    <source>
        <dbReference type="EMBL" id="EEB12621.1"/>
    </source>
</evidence>
<dbReference type="InParanoid" id="E0VGW5"/>
<protein>
    <submittedName>
        <fullName evidence="1 2">Uncharacterized protein</fullName>
    </submittedName>
</protein>
<name>E0VGW5_PEDHC</name>
<gene>
    <name evidence="2" type="primary">8240281</name>
    <name evidence="1" type="ORF">Phum_PHUM193990</name>
</gene>
<accession>E0VGW5</accession>
<reference evidence="1" key="1">
    <citation type="submission" date="2007-04" db="EMBL/GenBank/DDBJ databases">
        <title>Annotation of Pediculus humanus corporis strain USDA.</title>
        <authorList>
            <person name="Kirkness E."/>
            <person name="Hannick L."/>
            <person name="Hass B."/>
            <person name="Bruggner R."/>
            <person name="Lawson D."/>
            <person name="Bidwell S."/>
            <person name="Joardar V."/>
            <person name="Caler E."/>
            <person name="Walenz B."/>
            <person name="Inman J."/>
            <person name="Schobel S."/>
            <person name="Galinsky K."/>
            <person name="Amedeo P."/>
            <person name="Strausberg R."/>
        </authorList>
    </citation>
    <scope>NUCLEOTIDE SEQUENCE</scope>
    <source>
        <strain evidence="1">USDA</strain>
    </source>
</reference>
<proteinExistence type="predicted"/>
<keyword evidence="3" id="KW-1185">Reference proteome</keyword>
<reference evidence="2" key="3">
    <citation type="submission" date="2021-02" db="UniProtKB">
        <authorList>
            <consortium name="EnsemblMetazoa"/>
        </authorList>
    </citation>
    <scope>IDENTIFICATION</scope>
    <source>
        <strain evidence="2">USDA</strain>
    </source>
</reference>
<dbReference type="KEGG" id="phu:Phum_PHUM193990"/>
<sequence length="161" mass="18492">MKHKKSNNDVMLTESPKRRHITMYLLTGDSSPFYRSQYRVTWKISDYCHEIGKFKIKIVGSKGSTELLNMGNRVQYYDSGSEHRKVVGGSNVGNLQSVFLEWSNEVEIFNPLTWRIHETTISISSIRIDSLETGESITMCEPDNVILNAKNPVQLKMCMQK</sequence>
<dbReference type="InterPro" id="IPR036392">
    <property type="entry name" value="PLAT/LH2_dom_sf"/>
</dbReference>
<dbReference type="SUPFAM" id="SSF49723">
    <property type="entry name" value="Lipase/lipooxygenase domain (PLAT/LH2 domain)"/>
    <property type="match status" value="1"/>
</dbReference>
<evidence type="ECO:0000313" key="3">
    <source>
        <dbReference type="Proteomes" id="UP000009046"/>
    </source>
</evidence>
<dbReference type="Proteomes" id="UP000009046">
    <property type="component" value="Unassembled WGS sequence"/>
</dbReference>
<dbReference type="RefSeq" id="XP_002425359.1">
    <property type="nucleotide sequence ID" value="XM_002425314.1"/>
</dbReference>
<dbReference type="Gene3D" id="2.60.60.20">
    <property type="entry name" value="PLAT/LH2 domain"/>
    <property type="match status" value="1"/>
</dbReference>
<reference evidence="1" key="2">
    <citation type="submission" date="2007-04" db="EMBL/GenBank/DDBJ databases">
        <title>The genome of the human body louse.</title>
        <authorList>
            <consortium name="The Human Body Louse Genome Consortium"/>
            <person name="Kirkness E."/>
            <person name="Walenz B."/>
            <person name="Hass B."/>
            <person name="Bruggner R."/>
            <person name="Strausberg R."/>
        </authorList>
    </citation>
    <scope>NUCLEOTIDE SEQUENCE</scope>
    <source>
        <strain evidence="1">USDA</strain>
    </source>
</reference>
<dbReference type="EnsemblMetazoa" id="PHUM193990-RA">
    <property type="protein sequence ID" value="PHUM193990-PA"/>
    <property type="gene ID" value="PHUM193990"/>
</dbReference>
<dbReference type="CTD" id="8240281"/>